<feature type="transmembrane region" description="Helical" evidence="5">
    <location>
        <begin position="179"/>
        <end position="199"/>
    </location>
</feature>
<feature type="transmembrane region" description="Helical" evidence="5">
    <location>
        <begin position="141"/>
        <end position="159"/>
    </location>
</feature>
<evidence type="ECO:0000256" key="2">
    <source>
        <dbReference type="ARBA" id="ARBA00022692"/>
    </source>
</evidence>
<dbReference type="PANTHER" id="PTHR31465:SF9">
    <property type="entry name" value="SPHINGOID LONG-CHAIN BASE TRANSPORTER RSB1"/>
    <property type="match status" value="1"/>
</dbReference>
<sequence>MSADGLPPSLPYGLISFGPDANCTLDLCPLESSILQYQPSIPANSVFIVIFGLVLLANGVQGVYYHTWGYMSSLIAGCILEIAGYSGRLILHDNPFDFSGFLMQIVCITIAPVFFCAAIYVLLSQTIMHLNVRIARFKPQLLYWVFIPCDIISLLLQAVGGALSCVGTTQDDIQVGVDISLAGLIFQVITLTAFTVAFLDYLYACRRPDNHTHFTRRMKLFLLFMFVSIFLILVRCVYRVVELHEGYFSHLFRDELLFIALESAIMCAATVSMCIGHPGLVFSQRKGSGRPRT</sequence>
<keyword evidence="7" id="KW-1185">Reference proteome</keyword>
<name>A0ABR4KFV1_9EURO</name>
<feature type="transmembrane region" description="Helical" evidence="5">
    <location>
        <begin position="41"/>
        <end position="60"/>
    </location>
</feature>
<feature type="transmembrane region" description="Helical" evidence="5">
    <location>
        <begin position="67"/>
        <end position="86"/>
    </location>
</feature>
<dbReference type="Pfam" id="PF04479">
    <property type="entry name" value="RTA1"/>
    <property type="match status" value="1"/>
</dbReference>
<keyword evidence="4 5" id="KW-0472">Membrane</keyword>
<evidence type="ECO:0000256" key="5">
    <source>
        <dbReference type="SAM" id="Phobius"/>
    </source>
</evidence>
<dbReference type="PANTHER" id="PTHR31465">
    <property type="entry name" value="PROTEIN RTA1-RELATED"/>
    <property type="match status" value="1"/>
</dbReference>
<evidence type="ECO:0000256" key="3">
    <source>
        <dbReference type="ARBA" id="ARBA00022989"/>
    </source>
</evidence>
<dbReference type="Proteomes" id="UP001610446">
    <property type="component" value="Unassembled WGS sequence"/>
</dbReference>
<feature type="transmembrane region" description="Helical" evidence="5">
    <location>
        <begin position="220"/>
        <end position="241"/>
    </location>
</feature>
<organism evidence="6 7">
    <name type="scientific">Aspergillus pseudoustus</name>
    <dbReference type="NCBI Taxonomy" id="1810923"/>
    <lineage>
        <taxon>Eukaryota</taxon>
        <taxon>Fungi</taxon>
        <taxon>Dikarya</taxon>
        <taxon>Ascomycota</taxon>
        <taxon>Pezizomycotina</taxon>
        <taxon>Eurotiomycetes</taxon>
        <taxon>Eurotiomycetidae</taxon>
        <taxon>Eurotiales</taxon>
        <taxon>Aspergillaceae</taxon>
        <taxon>Aspergillus</taxon>
        <taxon>Aspergillus subgen. Nidulantes</taxon>
    </lineage>
</organism>
<evidence type="ECO:0000313" key="7">
    <source>
        <dbReference type="Proteomes" id="UP001610446"/>
    </source>
</evidence>
<evidence type="ECO:0000313" key="6">
    <source>
        <dbReference type="EMBL" id="KAL2851146.1"/>
    </source>
</evidence>
<comment type="subcellular location">
    <subcellularLocation>
        <location evidence="1">Membrane</location>
        <topology evidence="1">Multi-pass membrane protein</topology>
    </subcellularLocation>
</comment>
<keyword evidence="2 5" id="KW-0812">Transmembrane</keyword>
<reference evidence="6 7" key="1">
    <citation type="submission" date="2024-07" db="EMBL/GenBank/DDBJ databases">
        <title>Section-level genome sequencing and comparative genomics of Aspergillus sections Usti and Cavernicolus.</title>
        <authorList>
            <consortium name="Lawrence Berkeley National Laboratory"/>
            <person name="Nybo J.L."/>
            <person name="Vesth T.C."/>
            <person name="Theobald S."/>
            <person name="Frisvad J.C."/>
            <person name="Larsen T.O."/>
            <person name="Kjaerboelling I."/>
            <person name="Rothschild-Mancinelli K."/>
            <person name="Lyhne E.K."/>
            <person name="Kogle M.E."/>
            <person name="Barry K."/>
            <person name="Clum A."/>
            <person name="Na H."/>
            <person name="Ledsgaard L."/>
            <person name="Lin J."/>
            <person name="Lipzen A."/>
            <person name="Kuo A."/>
            <person name="Riley R."/>
            <person name="Mondo S."/>
            <person name="Labutti K."/>
            <person name="Haridas S."/>
            <person name="Pangalinan J."/>
            <person name="Salamov A.A."/>
            <person name="Simmons B.A."/>
            <person name="Magnuson J.K."/>
            <person name="Chen J."/>
            <person name="Drula E."/>
            <person name="Henrissat B."/>
            <person name="Wiebenga A."/>
            <person name="Lubbers R.J."/>
            <person name="Gomes A.C."/>
            <person name="Makela M.R."/>
            <person name="Stajich J."/>
            <person name="Grigoriev I.V."/>
            <person name="Mortensen U.H."/>
            <person name="De Vries R.P."/>
            <person name="Baker S.E."/>
            <person name="Andersen M.R."/>
        </authorList>
    </citation>
    <scope>NUCLEOTIDE SEQUENCE [LARGE SCALE GENOMIC DNA]</scope>
    <source>
        <strain evidence="6 7">CBS 123904</strain>
    </source>
</reference>
<comment type="caution">
    <text evidence="6">The sequence shown here is derived from an EMBL/GenBank/DDBJ whole genome shotgun (WGS) entry which is preliminary data.</text>
</comment>
<proteinExistence type="predicted"/>
<protein>
    <submittedName>
        <fullName evidence="6">RTA1-domain-containing protein</fullName>
    </submittedName>
</protein>
<accession>A0ABR4KFV1</accession>
<keyword evidence="3 5" id="KW-1133">Transmembrane helix</keyword>
<evidence type="ECO:0000256" key="1">
    <source>
        <dbReference type="ARBA" id="ARBA00004141"/>
    </source>
</evidence>
<feature type="transmembrane region" description="Helical" evidence="5">
    <location>
        <begin position="98"/>
        <end position="121"/>
    </location>
</feature>
<dbReference type="InterPro" id="IPR007568">
    <property type="entry name" value="RTA1"/>
</dbReference>
<feature type="transmembrane region" description="Helical" evidence="5">
    <location>
        <begin position="256"/>
        <end position="282"/>
    </location>
</feature>
<dbReference type="EMBL" id="JBFXLU010000031">
    <property type="protein sequence ID" value="KAL2851146.1"/>
    <property type="molecule type" value="Genomic_DNA"/>
</dbReference>
<gene>
    <name evidence="6" type="ORF">BJY01DRAFT_209280</name>
</gene>
<evidence type="ECO:0000256" key="4">
    <source>
        <dbReference type="ARBA" id="ARBA00023136"/>
    </source>
</evidence>